<evidence type="ECO:0000313" key="5">
    <source>
        <dbReference type="EMBL" id="MRJ46335.1"/>
    </source>
</evidence>
<dbReference type="PANTHER" id="PTHR31423:SF3">
    <property type="entry name" value="PROLYL-TRNA SYNTHETASE ASSOCIATED DOMAIN-CONTAINING PROTEIN 1-RELATED"/>
    <property type="match status" value="1"/>
</dbReference>
<dbReference type="EMBL" id="WJQS01000003">
    <property type="protein sequence ID" value="MRI85047.1"/>
    <property type="molecule type" value="Genomic_DNA"/>
</dbReference>
<keyword evidence="4" id="KW-0436">Ligase</keyword>
<reference evidence="4 6" key="2">
    <citation type="submission" date="2019-11" db="EMBL/GenBank/DDBJ databases">
        <title>Characterisation of Fundicoccus ignavus gen. nov. sp. nov., a novel genus of the family Aerococcaceae isolated from bulk tank milk.</title>
        <authorList>
            <person name="Siebert A."/>
            <person name="Huptas C."/>
            <person name="Wenning M."/>
            <person name="Scherer S."/>
            <person name="Doll E.V."/>
        </authorList>
    </citation>
    <scope>NUCLEOTIDE SEQUENCE [LARGE SCALE GENOMIC DNA]</scope>
    <source>
        <strain evidence="4 6">WS4759</strain>
    </source>
</reference>
<gene>
    <name evidence="5" type="ORF">GF867_01960</name>
    <name evidence="4" type="ORF">GIY09_04060</name>
</gene>
<proteinExistence type="inferred from homology"/>
<dbReference type="InterPro" id="IPR007214">
    <property type="entry name" value="YbaK/aa-tRNA-synth-assoc-dom"/>
</dbReference>
<protein>
    <submittedName>
        <fullName evidence="4">Prolyl-tRNA synthetase associated domain-containing protein</fullName>
    </submittedName>
</protein>
<accession>A0A6I2GBA8</accession>
<dbReference type="SUPFAM" id="SSF55826">
    <property type="entry name" value="YbaK/ProRS associated domain"/>
    <property type="match status" value="1"/>
</dbReference>
<organism evidence="4 6">
    <name type="scientific">Fundicoccus ignavus</name>
    <dbReference type="NCBI Taxonomy" id="2664442"/>
    <lineage>
        <taxon>Bacteria</taxon>
        <taxon>Bacillati</taxon>
        <taxon>Bacillota</taxon>
        <taxon>Bacilli</taxon>
        <taxon>Lactobacillales</taxon>
        <taxon>Aerococcaceae</taxon>
        <taxon>Fundicoccus</taxon>
    </lineage>
</organism>
<keyword evidence="4" id="KW-0030">Aminoacyl-tRNA synthetase</keyword>
<dbReference type="GO" id="GO:0002161">
    <property type="term" value="F:aminoacyl-tRNA deacylase activity"/>
    <property type="evidence" value="ECO:0007669"/>
    <property type="project" value="InterPro"/>
</dbReference>
<evidence type="ECO:0000313" key="7">
    <source>
        <dbReference type="Proteomes" id="UP000440066"/>
    </source>
</evidence>
<dbReference type="FunFam" id="3.90.960.10:FF:000005">
    <property type="entry name" value="Putative prolyl-tRNA synthetase"/>
    <property type="match status" value="1"/>
</dbReference>
<keyword evidence="2" id="KW-0648">Protein biosynthesis</keyword>
<reference evidence="5 7" key="1">
    <citation type="submission" date="2019-11" db="EMBL/GenBank/DDBJ databases">
        <title>Characterisation of Fundicoccus ignavus gen. nov. sp. nov., a novel genus of the family Aerococcaceae from bulk tank milk.</title>
        <authorList>
            <person name="Siebert A."/>
            <person name="Huptas C."/>
            <person name="Wenning M."/>
            <person name="Scherer S."/>
            <person name="Doll E.V."/>
        </authorList>
    </citation>
    <scope>NUCLEOTIDE SEQUENCE [LARGE SCALE GENOMIC DNA]</scope>
    <source>
        <strain evidence="5 7">DSM 109652</strain>
    </source>
</reference>
<evidence type="ECO:0000313" key="6">
    <source>
        <dbReference type="Proteomes" id="UP000430975"/>
    </source>
</evidence>
<sequence length="163" mass="18646">MDNMRQETLRLLDDQQIAYILVEHPAVYTIEEMEQLELANLDQVVKNIFVRDDKKKRFFLVSVVKDKRVNLKELRTKLDSRPLSFASEASLHELLKLDKGAVTPLGILNDKACKVEVVLDSELQTFDKVGIHPNDNTATVWLSPSGLEQLVLNHGNKFTYVEI</sequence>
<feature type="domain" description="YbaK/aminoacyl-tRNA synthetase-associated" evidence="3">
    <location>
        <begin position="24"/>
        <end position="148"/>
    </location>
</feature>
<dbReference type="Proteomes" id="UP000430975">
    <property type="component" value="Unassembled WGS sequence"/>
</dbReference>
<comment type="caution">
    <text evidence="4">The sequence shown here is derived from an EMBL/GenBank/DDBJ whole genome shotgun (WGS) entry which is preliminary data.</text>
</comment>
<dbReference type="Gene3D" id="3.90.960.10">
    <property type="entry name" value="YbaK/aminoacyl-tRNA synthetase-associated domain"/>
    <property type="match status" value="1"/>
</dbReference>
<dbReference type="Proteomes" id="UP000440066">
    <property type="component" value="Unassembled WGS sequence"/>
</dbReference>
<dbReference type="AlphaFoldDB" id="A0A6I2GBA8"/>
<dbReference type="CDD" id="cd04335">
    <property type="entry name" value="PrdX_deacylase"/>
    <property type="match status" value="1"/>
</dbReference>
<comment type="similarity">
    <text evidence="1">Belongs to the PRORSD1 family.</text>
</comment>
<name>A0A6I2GBA8_9LACT</name>
<keyword evidence="6" id="KW-1185">Reference proteome</keyword>
<dbReference type="PANTHER" id="PTHR31423">
    <property type="entry name" value="YBAK DOMAIN-CONTAINING PROTEIN"/>
    <property type="match status" value="1"/>
</dbReference>
<dbReference type="GO" id="GO:0006412">
    <property type="term" value="P:translation"/>
    <property type="evidence" value="ECO:0007669"/>
    <property type="project" value="UniProtKB-KW"/>
</dbReference>
<dbReference type="Pfam" id="PF04073">
    <property type="entry name" value="tRNA_edit"/>
    <property type="match status" value="1"/>
</dbReference>
<evidence type="ECO:0000259" key="3">
    <source>
        <dbReference type="Pfam" id="PF04073"/>
    </source>
</evidence>
<evidence type="ECO:0000313" key="4">
    <source>
        <dbReference type="EMBL" id="MRI85047.1"/>
    </source>
</evidence>
<dbReference type="EMBL" id="WJQT01000001">
    <property type="protein sequence ID" value="MRJ46335.1"/>
    <property type="molecule type" value="Genomic_DNA"/>
</dbReference>
<evidence type="ECO:0000256" key="2">
    <source>
        <dbReference type="ARBA" id="ARBA00022917"/>
    </source>
</evidence>
<evidence type="ECO:0000256" key="1">
    <source>
        <dbReference type="ARBA" id="ARBA00010201"/>
    </source>
</evidence>
<dbReference type="GO" id="GO:0004812">
    <property type="term" value="F:aminoacyl-tRNA ligase activity"/>
    <property type="evidence" value="ECO:0007669"/>
    <property type="project" value="UniProtKB-KW"/>
</dbReference>
<dbReference type="InterPro" id="IPR040285">
    <property type="entry name" value="ProX/PRXD1"/>
</dbReference>
<dbReference type="InterPro" id="IPR036754">
    <property type="entry name" value="YbaK/aa-tRNA-synt-asso_dom_sf"/>
</dbReference>